<dbReference type="EMBL" id="JAABOA010007973">
    <property type="protein sequence ID" value="KAF9536603.1"/>
    <property type="molecule type" value="Genomic_DNA"/>
</dbReference>
<accession>A0A9P6EW61</accession>
<name>A0A9P6EW61_9FUNG</name>
<feature type="compositionally biased region" description="Polar residues" evidence="1">
    <location>
        <begin position="29"/>
        <end position="38"/>
    </location>
</feature>
<dbReference type="AlphaFoldDB" id="A0A9P6EW61"/>
<dbReference type="Proteomes" id="UP000780801">
    <property type="component" value="Unassembled WGS sequence"/>
</dbReference>
<gene>
    <name evidence="2" type="ORF">BGW38_010151</name>
</gene>
<proteinExistence type="predicted"/>
<sequence>MVTKIEGGDNEGQTKWVESVSMEAGEQAGEQQASTTPMAESKSGVKTFGIESL</sequence>
<protein>
    <submittedName>
        <fullName evidence="2">Uncharacterized protein</fullName>
    </submittedName>
</protein>
<organism evidence="2 3">
    <name type="scientific">Lunasporangiospora selenospora</name>
    <dbReference type="NCBI Taxonomy" id="979761"/>
    <lineage>
        <taxon>Eukaryota</taxon>
        <taxon>Fungi</taxon>
        <taxon>Fungi incertae sedis</taxon>
        <taxon>Mucoromycota</taxon>
        <taxon>Mortierellomycotina</taxon>
        <taxon>Mortierellomycetes</taxon>
        <taxon>Mortierellales</taxon>
        <taxon>Mortierellaceae</taxon>
        <taxon>Lunasporangiospora</taxon>
    </lineage>
</organism>
<feature type="region of interest" description="Disordered" evidence="1">
    <location>
        <begin position="1"/>
        <end position="53"/>
    </location>
</feature>
<evidence type="ECO:0000313" key="2">
    <source>
        <dbReference type="EMBL" id="KAF9536603.1"/>
    </source>
</evidence>
<keyword evidence="3" id="KW-1185">Reference proteome</keyword>
<evidence type="ECO:0000313" key="3">
    <source>
        <dbReference type="Proteomes" id="UP000780801"/>
    </source>
</evidence>
<reference evidence="2" key="1">
    <citation type="journal article" date="2020" name="Fungal Divers.">
        <title>Resolving the Mortierellaceae phylogeny through synthesis of multi-gene phylogenetics and phylogenomics.</title>
        <authorList>
            <person name="Vandepol N."/>
            <person name="Liber J."/>
            <person name="Desiro A."/>
            <person name="Na H."/>
            <person name="Kennedy M."/>
            <person name="Barry K."/>
            <person name="Grigoriev I.V."/>
            <person name="Miller A.N."/>
            <person name="O'Donnell K."/>
            <person name="Stajich J.E."/>
            <person name="Bonito G."/>
        </authorList>
    </citation>
    <scope>NUCLEOTIDE SEQUENCE</scope>
    <source>
        <strain evidence="2">KOD1015</strain>
    </source>
</reference>
<comment type="caution">
    <text evidence="2">The sequence shown here is derived from an EMBL/GenBank/DDBJ whole genome shotgun (WGS) entry which is preliminary data.</text>
</comment>
<evidence type="ECO:0000256" key="1">
    <source>
        <dbReference type="SAM" id="MobiDB-lite"/>
    </source>
</evidence>
<feature type="non-terminal residue" evidence="2">
    <location>
        <position position="53"/>
    </location>
</feature>